<accession>A0ABX8VM23</accession>
<sequence length="119" mass="11745">MGELVAAAVVTVDAACTRAEWPVVDGVVAAAAVVVAVVVAVAVASVSTAAAATAVLLAAADDALRELTLPPDEVAELVRAECATAFLVVVDSVPFDDVEPLSELLAEVLAAPDPAPVSA</sequence>
<feature type="transmembrane region" description="Helical" evidence="1">
    <location>
        <begin position="29"/>
        <end position="59"/>
    </location>
</feature>
<evidence type="ECO:0000313" key="2">
    <source>
        <dbReference type="EMBL" id="QYL16611.1"/>
    </source>
</evidence>
<protein>
    <submittedName>
        <fullName evidence="2">Uncharacterized protein</fullName>
    </submittedName>
</protein>
<gene>
    <name evidence="2" type="ORF">K0O64_27095</name>
</gene>
<dbReference type="RefSeq" id="WP_125477503.1">
    <property type="nucleotide sequence ID" value="NZ_BAAAVX010000001.1"/>
</dbReference>
<evidence type="ECO:0000313" key="3">
    <source>
        <dbReference type="Proteomes" id="UP000825367"/>
    </source>
</evidence>
<dbReference type="EMBL" id="CP080333">
    <property type="protein sequence ID" value="QYL16611.1"/>
    <property type="molecule type" value="Genomic_DNA"/>
</dbReference>
<reference evidence="2 3" key="1">
    <citation type="submission" date="2021-07" db="EMBL/GenBank/DDBJ databases">
        <title>Whole genome sequencing of non-tuberculosis mycobacteria type-strains.</title>
        <authorList>
            <person name="Igarashi Y."/>
            <person name="Osugi A."/>
            <person name="Mitarai S."/>
        </authorList>
    </citation>
    <scope>NUCLEOTIDE SEQUENCE [LARGE SCALE GENOMIC DNA]</scope>
    <source>
        <strain evidence="2 3">JCM 16370</strain>
    </source>
</reference>
<name>A0ABX8VM23_9MYCO</name>
<dbReference type="Proteomes" id="UP000825367">
    <property type="component" value="Chromosome"/>
</dbReference>
<organism evidence="2 3">
    <name type="scientific">Mycolicibacterium pallens</name>
    <dbReference type="NCBI Taxonomy" id="370524"/>
    <lineage>
        <taxon>Bacteria</taxon>
        <taxon>Bacillati</taxon>
        <taxon>Actinomycetota</taxon>
        <taxon>Actinomycetes</taxon>
        <taxon>Mycobacteriales</taxon>
        <taxon>Mycobacteriaceae</taxon>
        <taxon>Mycolicibacterium</taxon>
    </lineage>
</organism>
<keyword evidence="1" id="KW-0472">Membrane</keyword>
<evidence type="ECO:0000256" key="1">
    <source>
        <dbReference type="SAM" id="Phobius"/>
    </source>
</evidence>
<proteinExistence type="predicted"/>
<keyword evidence="1" id="KW-0812">Transmembrane</keyword>
<keyword evidence="3" id="KW-1185">Reference proteome</keyword>
<keyword evidence="1" id="KW-1133">Transmembrane helix</keyword>